<gene>
    <name evidence="4" type="ORF">FSB_LOCUS15882</name>
</gene>
<evidence type="ECO:0000256" key="2">
    <source>
        <dbReference type="SAM" id="MobiDB-lite"/>
    </source>
</evidence>
<sequence length="640" mass="74491">MSARLVSTPQPTQAPSSMAQALKNLEKEIQNTSAELKRINTRLDIVEKSFQRKPNHLEEVASTFVQQEELKLEPKQQETKDSTLLDEEKPSRVLEDTQLDAVDKIATIVLSATEEKTRPFASLIPHINFVIPDIFSDVVEQQISLFSMLPKVISDLKQASSAKILILRHIKTRASKLEFAGNVLRLEAEWSKWLDQKYRAFSKFIGFPIDEIESQCLALLRRIEEGKKRGNRLAVANVWIQEVLQQILSPSQNAFIQGYLEGFSVANNARSDLKVSHLLFADNTLIFCGSEGDQLVHLRGVLLCFEAVSGLRINLGKSEIAPVVQWEGRLVFPRRSWGAWSRFMEAYSIRMITICKARIFLYRLQDLVSFWLDRWCEEGVLKGLFPALYNIAQDKQVKVSDYLSWHNDEMVWSVNLVRSLQDWEVEEFMAFMDFLFTHIVKKEEMDSMRCNHTKSGLFEVRSFYRLLSGSSNTKFPWKNVWKIKIPSKVAFFLWLAAHDKNLTIDNLRLRQLYMVEWCFMCKRGSETGEHLFLRCDYLRELWSLVFCMFAIQWTMPRTVSNLLACWKRSGLTKDQNTIWNAIPSCLMWLIWRERNQRAFEDIERHTVDLKLSFIRTLMEWMAVLSSQAFPSIITFIDDCM</sequence>
<accession>A0A2N9FLN1</accession>
<feature type="domain" description="Reverse transcriptase zinc-binding" evidence="3">
    <location>
        <begin position="458"/>
        <end position="542"/>
    </location>
</feature>
<dbReference type="Pfam" id="PF13966">
    <property type="entry name" value="zf-RVT"/>
    <property type="match status" value="1"/>
</dbReference>
<dbReference type="EMBL" id="OIVN01000965">
    <property type="protein sequence ID" value="SPC88000.1"/>
    <property type="molecule type" value="Genomic_DNA"/>
</dbReference>
<dbReference type="AlphaFoldDB" id="A0A2N9FLN1"/>
<evidence type="ECO:0000313" key="4">
    <source>
        <dbReference type="EMBL" id="SPC88000.1"/>
    </source>
</evidence>
<name>A0A2N9FLN1_FAGSY</name>
<feature type="coiled-coil region" evidence="1">
    <location>
        <begin position="22"/>
        <end position="49"/>
    </location>
</feature>
<protein>
    <recommendedName>
        <fullName evidence="3">Reverse transcriptase zinc-binding domain-containing protein</fullName>
    </recommendedName>
</protein>
<evidence type="ECO:0000259" key="3">
    <source>
        <dbReference type="Pfam" id="PF13966"/>
    </source>
</evidence>
<proteinExistence type="predicted"/>
<organism evidence="4">
    <name type="scientific">Fagus sylvatica</name>
    <name type="common">Beechnut</name>
    <dbReference type="NCBI Taxonomy" id="28930"/>
    <lineage>
        <taxon>Eukaryota</taxon>
        <taxon>Viridiplantae</taxon>
        <taxon>Streptophyta</taxon>
        <taxon>Embryophyta</taxon>
        <taxon>Tracheophyta</taxon>
        <taxon>Spermatophyta</taxon>
        <taxon>Magnoliopsida</taxon>
        <taxon>eudicotyledons</taxon>
        <taxon>Gunneridae</taxon>
        <taxon>Pentapetalae</taxon>
        <taxon>rosids</taxon>
        <taxon>fabids</taxon>
        <taxon>Fagales</taxon>
        <taxon>Fagaceae</taxon>
        <taxon>Fagus</taxon>
    </lineage>
</organism>
<dbReference type="InterPro" id="IPR026960">
    <property type="entry name" value="RVT-Znf"/>
</dbReference>
<dbReference type="PANTHER" id="PTHR36617:SF15">
    <property type="entry name" value="REVERSE TRANSCRIPTASE ZINC-BINDING DOMAIN-CONTAINING PROTEIN"/>
    <property type="match status" value="1"/>
</dbReference>
<reference evidence="4" key="1">
    <citation type="submission" date="2018-02" db="EMBL/GenBank/DDBJ databases">
        <authorList>
            <person name="Cohen D.B."/>
            <person name="Kent A.D."/>
        </authorList>
    </citation>
    <scope>NUCLEOTIDE SEQUENCE</scope>
</reference>
<evidence type="ECO:0000256" key="1">
    <source>
        <dbReference type="SAM" id="Coils"/>
    </source>
</evidence>
<feature type="region of interest" description="Disordered" evidence="2">
    <location>
        <begin position="68"/>
        <end position="89"/>
    </location>
</feature>
<dbReference type="PANTHER" id="PTHR36617">
    <property type="entry name" value="PROTEIN, PUTATIVE-RELATED"/>
    <property type="match status" value="1"/>
</dbReference>
<keyword evidence="1" id="KW-0175">Coiled coil</keyword>